<dbReference type="AlphaFoldDB" id="A0A2S6MW46"/>
<dbReference type="Pfam" id="PF04191">
    <property type="entry name" value="PEMT"/>
    <property type="match status" value="1"/>
</dbReference>
<feature type="transmembrane region" description="Helical" evidence="5">
    <location>
        <begin position="12"/>
        <end position="33"/>
    </location>
</feature>
<keyword evidence="3 5" id="KW-1133">Transmembrane helix</keyword>
<dbReference type="InterPro" id="IPR007318">
    <property type="entry name" value="Phopholipid_MeTrfase"/>
</dbReference>
<proteinExistence type="predicted"/>
<comment type="subcellular location">
    <subcellularLocation>
        <location evidence="1">Endomembrane system</location>
        <topology evidence="1">Multi-pass membrane protein</topology>
    </subcellularLocation>
</comment>
<evidence type="ECO:0000313" key="7">
    <source>
        <dbReference type="Proteomes" id="UP000239724"/>
    </source>
</evidence>
<dbReference type="EMBL" id="NHRY01000269">
    <property type="protein sequence ID" value="PPQ26595.1"/>
    <property type="molecule type" value="Genomic_DNA"/>
</dbReference>
<protein>
    <recommendedName>
        <fullName evidence="8">Isoprenylcysteine carboxyl methyltransferase</fullName>
    </recommendedName>
</protein>
<dbReference type="GO" id="GO:0012505">
    <property type="term" value="C:endomembrane system"/>
    <property type="evidence" value="ECO:0007669"/>
    <property type="project" value="UniProtKB-SubCell"/>
</dbReference>
<accession>A0A2S6MW46</accession>
<dbReference type="GO" id="GO:0016740">
    <property type="term" value="F:transferase activity"/>
    <property type="evidence" value="ECO:0007669"/>
    <property type="project" value="UniProtKB-ARBA"/>
</dbReference>
<keyword evidence="4 5" id="KW-0472">Membrane</keyword>
<organism evidence="6 7">
    <name type="scientific">Rhodopila globiformis</name>
    <name type="common">Rhodopseudomonas globiformis</name>
    <dbReference type="NCBI Taxonomy" id="1071"/>
    <lineage>
        <taxon>Bacteria</taxon>
        <taxon>Pseudomonadati</taxon>
        <taxon>Pseudomonadota</taxon>
        <taxon>Alphaproteobacteria</taxon>
        <taxon>Acetobacterales</taxon>
        <taxon>Acetobacteraceae</taxon>
        <taxon>Rhodopila</taxon>
    </lineage>
</organism>
<evidence type="ECO:0000313" key="6">
    <source>
        <dbReference type="EMBL" id="PPQ26595.1"/>
    </source>
</evidence>
<gene>
    <name evidence="6" type="ORF">CCS01_30030</name>
</gene>
<feature type="transmembrane region" description="Helical" evidence="5">
    <location>
        <begin position="45"/>
        <end position="65"/>
    </location>
</feature>
<feature type="transmembrane region" description="Helical" evidence="5">
    <location>
        <begin position="100"/>
        <end position="125"/>
    </location>
</feature>
<name>A0A2S6MW46_RHOGL</name>
<keyword evidence="7" id="KW-1185">Reference proteome</keyword>
<evidence type="ECO:0000256" key="5">
    <source>
        <dbReference type="SAM" id="Phobius"/>
    </source>
</evidence>
<comment type="caution">
    <text evidence="6">The sequence shown here is derived from an EMBL/GenBank/DDBJ whole genome shotgun (WGS) entry which is preliminary data.</text>
</comment>
<dbReference type="PANTHER" id="PTHR12714">
    <property type="entry name" value="PROTEIN-S ISOPRENYLCYSTEINE O-METHYLTRANSFERASE"/>
    <property type="match status" value="1"/>
</dbReference>
<dbReference type="PANTHER" id="PTHR12714:SF9">
    <property type="entry name" value="PROTEIN-S-ISOPRENYLCYSTEINE O-METHYLTRANSFERASE"/>
    <property type="match status" value="1"/>
</dbReference>
<reference evidence="6 7" key="1">
    <citation type="journal article" date="2018" name="Arch. Microbiol.">
        <title>New insights into the metabolic potential of the phototrophic purple bacterium Rhodopila globiformis DSM 161(T) from its draft genome sequence and evidence for a vanadium-dependent nitrogenase.</title>
        <authorList>
            <person name="Imhoff J.F."/>
            <person name="Rahn T."/>
            <person name="Kunzel S."/>
            <person name="Neulinger S.C."/>
        </authorList>
    </citation>
    <scope>NUCLEOTIDE SEQUENCE [LARGE SCALE GENOMIC DNA]</scope>
    <source>
        <strain evidence="6 7">DSM 161</strain>
    </source>
</reference>
<dbReference type="Proteomes" id="UP000239724">
    <property type="component" value="Unassembled WGS sequence"/>
</dbReference>
<evidence type="ECO:0000256" key="1">
    <source>
        <dbReference type="ARBA" id="ARBA00004127"/>
    </source>
</evidence>
<evidence type="ECO:0000256" key="3">
    <source>
        <dbReference type="ARBA" id="ARBA00022989"/>
    </source>
</evidence>
<dbReference type="OrthoDB" id="9811969at2"/>
<dbReference type="Gene3D" id="1.20.120.1630">
    <property type="match status" value="1"/>
</dbReference>
<sequence length="160" mass="17737">MTGRWYERPNRIPWPPMIFAGVACVAVVLQHVFPPGLTLPPALRWLGAATMVIGVALDVSAMAVMHRHRANIQPHRAATALVTTGPFALSRNPIYLGNTLLIAGAGIAFNVLWFVPMAIVTAWLVSRLAIRREEAHLAARFGAAWTAYAQRTPRWLRLRR</sequence>
<dbReference type="PROSITE" id="PS51257">
    <property type="entry name" value="PROKAR_LIPOPROTEIN"/>
    <property type="match status" value="1"/>
</dbReference>
<dbReference type="RefSeq" id="WP_104522664.1">
    <property type="nucleotide sequence ID" value="NZ_NHRY01000269.1"/>
</dbReference>
<evidence type="ECO:0000256" key="2">
    <source>
        <dbReference type="ARBA" id="ARBA00022692"/>
    </source>
</evidence>
<keyword evidence="2 5" id="KW-0812">Transmembrane</keyword>
<evidence type="ECO:0000256" key="4">
    <source>
        <dbReference type="ARBA" id="ARBA00023136"/>
    </source>
</evidence>
<evidence type="ECO:0008006" key="8">
    <source>
        <dbReference type="Google" id="ProtNLM"/>
    </source>
</evidence>